<proteinExistence type="predicted"/>
<keyword evidence="2" id="KW-1185">Reference proteome</keyword>
<accession>A0ACB9T4V1</accession>
<gene>
    <name evidence="1" type="ORF">MML48_5g00009054</name>
</gene>
<protein>
    <submittedName>
        <fullName evidence="1">Peptidoglycan recognition protein</fullName>
    </submittedName>
</protein>
<evidence type="ECO:0000313" key="1">
    <source>
        <dbReference type="EMBL" id="KAI4461836.1"/>
    </source>
</evidence>
<dbReference type="EMBL" id="CM043019">
    <property type="protein sequence ID" value="KAI4461836.1"/>
    <property type="molecule type" value="Genomic_DNA"/>
</dbReference>
<sequence>MFVLFLLNLDNTFADCPKILSKDYWGGQAATHIDYVIKPVKYIIIHHTVTQQCLTENDCSQQLINIQSYHMNDLSLYDIGYNFIIGGDGNIYEGVGWHKEGAHTYGYNKKSIGVAFIGLFKYLLTIFNAFLDVAPNKKQLEAGQKLIECAVEKGEVDRTYKLMGARSVSATESPGLALFRVIQNWRGFTRNA</sequence>
<name>A0ACB9T4V1_HOLOL</name>
<reference evidence="1" key="1">
    <citation type="submission" date="2022-04" db="EMBL/GenBank/DDBJ databases">
        <title>Chromosome-scale genome assembly of Holotrichia oblita Faldermann.</title>
        <authorList>
            <person name="Rongchong L."/>
        </authorList>
    </citation>
    <scope>NUCLEOTIDE SEQUENCE</scope>
    <source>
        <strain evidence="1">81SQS9</strain>
    </source>
</reference>
<organism evidence="1 2">
    <name type="scientific">Holotrichia oblita</name>
    <name type="common">Chafer beetle</name>
    <dbReference type="NCBI Taxonomy" id="644536"/>
    <lineage>
        <taxon>Eukaryota</taxon>
        <taxon>Metazoa</taxon>
        <taxon>Ecdysozoa</taxon>
        <taxon>Arthropoda</taxon>
        <taxon>Hexapoda</taxon>
        <taxon>Insecta</taxon>
        <taxon>Pterygota</taxon>
        <taxon>Neoptera</taxon>
        <taxon>Endopterygota</taxon>
        <taxon>Coleoptera</taxon>
        <taxon>Polyphaga</taxon>
        <taxon>Scarabaeiformia</taxon>
        <taxon>Scarabaeidae</taxon>
        <taxon>Melolonthinae</taxon>
        <taxon>Holotrichia</taxon>
    </lineage>
</organism>
<comment type="caution">
    <text evidence="1">The sequence shown here is derived from an EMBL/GenBank/DDBJ whole genome shotgun (WGS) entry which is preliminary data.</text>
</comment>
<dbReference type="Proteomes" id="UP001056778">
    <property type="component" value="Chromosome 5"/>
</dbReference>
<evidence type="ECO:0000313" key="2">
    <source>
        <dbReference type="Proteomes" id="UP001056778"/>
    </source>
</evidence>